<dbReference type="GO" id="GO:0034194">
    <property type="term" value="P:D-galactonate catabolic process"/>
    <property type="evidence" value="ECO:0007669"/>
    <property type="project" value="InterPro"/>
</dbReference>
<gene>
    <name evidence="1" type="ORF">METZ01_LOCUS345795</name>
</gene>
<accession>A0A382R8P8</accession>
<proteinExistence type="predicted"/>
<evidence type="ECO:0008006" key="2">
    <source>
        <dbReference type="Google" id="ProtNLM"/>
    </source>
</evidence>
<dbReference type="GO" id="GO:0008671">
    <property type="term" value="F:2-dehydro-3-deoxygalactonokinase activity"/>
    <property type="evidence" value="ECO:0007669"/>
    <property type="project" value="InterPro"/>
</dbReference>
<dbReference type="EMBL" id="UINC01119254">
    <property type="protein sequence ID" value="SVC92941.1"/>
    <property type="molecule type" value="Genomic_DNA"/>
</dbReference>
<dbReference type="InterPro" id="IPR007729">
    <property type="entry name" value="DGOK"/>
</dbReference>
<protein>
    <recommendedName>
        <fullName evidence="2">2-dehydro-3-deoxygalactonokinase</fullName>
    </recommendedName>
</protein>
<evidence type="ECO:0000313" key="1">
    <source>
        <dbReference type="EMBL" id="SVC92941.1"/>
    </source>
</evidence>
<feature type="non-terminal residue" evidence="1">
    <location>
        <position position="1"/>
    </location>
</feature>
<organism evidence="1">
    <name type="scientific">marine metagenome</name>
    <dbReference type="NCBI Taxonomy" id="408172"/>
    <lineage>
        <taxon>unclassified sequences</taxon>
        <taxon>metagenomes</taxon>
        <taxon>ecological metagenomes</taxon>
    </lineage>
</organism>
<reference evidence="1" key="1">
    <citation type="submission" date="2018-05" db="EMBL/GenBank/DDBJ databases">
        <authorList>
            <person name="Lanie J.A."/>
            <person name="Ng W.-L."/>
            <person name="Kazmierczak K.M."/>
            <person name="Andrzejewski T.M."/>
            <person name="Davidsen T.M."/>
            <person name="Wayne K.J."/>
            <person name="Tettelin H."/>
            <person name="Glass J.I."/>
            <person name="Rusch D."/>
            <person name="Podicherti R."/>
            <person name="Tsui H.-C.T."/>
            <person name="Winkler M.E."/>
        </authorList>
    </citation>
    <scope>NUCLEOTIDE SEQUENCE</scope>
</reference>
<dbReference type="AlphaFoldDB" id="A0A382R8P8"/>
<dbReference type="Pfam" id="PF05035">
    <property type="entry name" value="DGOK"/>
    <property type="match status" value="1"/>
</dbReference>
<dbReference type="Gene3D" id="3.30.420.310">
    <property type="entry name" value="2-keto-3-deoxy-galactonokinase, C-terminal domain"/>
    <property type="match status" value="1"/>
</dbReference>
<name>A0A382R8P8_9ZZZZ</name>
<sequence length="244" mass="26248">DWLKEFAYSPILASGMIGARQGWNEVPYADVPAGLADLQPISFDGFEQPFYFVPGLVFHNPAGVPDIMRGEETQVVGIGIDGIFLLPGSHSKWVLVRENKIIWFATFMTGELFAALKDHTILGRMMAGTKPDDQAFSRGVSWGEQSGSSLQALFSARTLALFGDLPESGVADYLSGLLIGAEIAEARDMIDTSNTDIIIVGGQDLSDRYEKALAMCGLRSRAAAKDAAARGHWRIAKAAGLVAP</sequence>
<dbReference type="InterPro" id="IPR042257">
    <property type="entry name" value="DGOK_C"/>
</dbReference>